<accession>A0A6A1PYZ5</accession>
<gene>
    <name evidence="1" type="ORF">E2I00_011861</name>
</gene>
<reference evidence="1 2" key="1">
    <citation type="journal article" date="2019" name="PLoS ONE">
        <title>Genomic analyses reveal an absence of contemporary introgressive admixture between fin whales and blue whales, despite known hybrids.</title>
        <authorList>
            <person name="Westbury M.V."/>
            <person name="Petersen B."/>
            <person name="Lorenzen E.D."/>
        </authorList>
    </citation>
    <scope>NUCLEOTIDE SEQUENCE [LARGE SCALE GENOMIC DNA]</scope>
    <source>
        <strain evidence="1">FinWhale-01</strain>
    </source>
</reference>
<sequence>MLVNEIYNVNIIMAVPKAKCDEAVSLNKHKDTALTNIIGFIKKLPFICFSNLQKLFSKS</sequence>
<dbReference type="EMBL" id="SGJD01001264">
    <property type="protein sequence ID" value="KAB0401058.1"/>
    <property type="molecule type" value="Genomic_DNA"/>
</dbReference>
<proteinExistence type="predicted"/>
<evidence type="ECO:0000313" key="2">
    <source>
        <dbReference type="Proteomes" id="UP000437017"/>
    </source>
</evidence>
<dbReference type="Proteomes" id="UP000437017">
    <property type="component" value="Unassembled WGS sequence"/>
</dbReference>
<name>A0A6A1PYZ5_BALPH</name>
<organism evidence="1 2">
    <name type="scientific">Balaenoptera physalus</name>
    <name type="common">Fin whale</name>
    <name type="synonym">Balaena physalus</name>
    <dbReference type="NCBI Taxonomy" id="9770"/>
    <lineage>
        <taxon>Eukaryota</taxon>
        <taxon>Metazoa</taxon>
        <taxon>Chordata</taxon>
        <taxon>Craniata</taxon>
        <taxon>Vertebrata</taxon>
        <taxon>Euteleostomi</taxon>
        <taxon>Mammalia</taxon>
        <taxon>Eutheria</taxon>
        <taxon>Laurasiatheria</taxon>
        <taxon>Artiodactyla</taxon>
        <taxon>Whippomorpha</taxon>
        <taxon>Cetacea</taxon>
        <taxon>Mysticeti</taxon>
        <taxon>Balaenopteridae</taxon>
        <taxon>Balaenoptera</taxon>
    </lineage>
</organism>
<evidence type="ECO:0000313" key="1">
    <source>
        <dbReference type="EMBL" id="KAB0401058.1"/>
    </source>
</evidence>
<keyword evidence="2" id="KW-1185">Reference proteome</keyword>
<comment type="caution">
    <text evidence="1">The sequence shown here is derived from an EMBL/GenBank/DDBJ whole genome shotgun (WGS) entry which is preliminary data.</text>
</comment>
<protein>
    <submittedName>
        <fullName evidence="1">Uncharacterized protein</fullName>
    </submittedName>
</protein>
<dbReference type="AlphaFoldDB" id="A0A6A1PYZ5"/>